<gene>
    <name evidence="4" type="ORF">KPL27_05390</name>
</gene>
<keyword evidence="5" id="KW-1185">Reference proteome</keyword>
<evidence type="ECO:0000256" key="1">
    <source>
        <dbReference type="ARBA" id="ARBA00022679"/>
    </source>
</evidence>
<name>A0ABS6C228_9CLOT</name>
<keyword evidence="1" id="KW-0808">Transferase</keyword>
<dbReference type="Pfam" id="PF07804">
    <property type="entry name" value="HipA_C"/>
    <property type="match status" value="1"/>
</dbReference>
<keyword evidence="2" id="KW-0418">Kinase</keyword>
<dbReference type="InterPro" id="IPR012893">
    <property type="entry name" value="HipA-like_C"/>
</dbReference>
<dbReference type="RefSeq" id="WP_216114825.1">
    <property type="nucleotide sequence ID" value="NZ_JAHLDG010000006.1"/>
</dbReference>
<comment type="caution">
    <text evidence="4">The sequence shown here is derived from an EMBL/GenBank/DDBJ whole genome shotgun (WGS) entry which is preliminary data.</text>
</comment>
<evidence type="ECO:0000259" key="3">
    <source>
        <dbReference type="Pfam" id="PF07804"/>
    </source>
</evidence>
<reference evidence="4 5" key="1">
    <citation type="submission" date="2021-06" db="EMBL/GenBank/DDBJ databases">
        <title>Clostridia strains as spoilage organisms.</title>
        <authorList>
            <person name="Wambui J."/>
            <person name="Stephan R."/>
            <person name="Stevens M.J.A."/>
        </authorList>
    </citation>
    <scope>NUCLEOTIDE SEQUENCE [LARGE SCALE GENOMIC DNA]</scope>
    <source>
        <strain evidence="4 5">CM013</strain>
    </source>
</reference>
<evidence type="ECO:0000313" key="4">
    <source>
        <dbReference type="EMBL" id="MBU3219539.1"/>
    </source>
</evidence>
<proteinExistence type="predicted"/>
<dbReference type="EMBL" id="JAHLDG010000006">
    <property type="protein sequence ID" value="MBU3219539.1"/>
    <property type="molecule type" value="Genomic_DNA"/>
</dbReference>
<organism evidence="4 5">
    <name type="scientific">Clostridium algidicarnis</name>
    <dbReference type="NCBI Taxonomy" id="37659"/>
    <lineage>
        <taxon>Bacteria</taxon>
        <taxon>Bacillati</taxon>
        <taxon>Bacillota</taxon>
        <taxon>Clostridia</taxon>
        <taxon>Eubacteriales</taxon>
        <taxon>Clostridiaceae</taxon>
        <taxon>Clostridium</taxon>
    </lineage>
</organism>
<sequence>MLISFDKWEVDEESPFGSGASEKKWLINPETKQKGIFKFPKGADIGKPTGEYWAEKVASQLAEVLGIECAKVDIGTFRGRVGSMSYMILKDDEELIEGIQYITNIYKEYNQDRFIDYRTEEPYSIKMILQSIKETGLQNDFLTIPIFDALIGNSDRHHSNWGIVRNKISGHIRISPLYDNGSSLCCLIDSKDVESFLRDKMRFESLIFGKSKSMIRWTKPNRIRHFELVEYIRNEYYEETTCIVDKIEEELSDDKIKEMIYSYDDSIIHPNIKKLLCAFLIERRKRIIDIYYGEKEEV</sequence>
<evidence type="ECO:0000256" key="2">
    <source>
        <dbReference type="ARBA" id="ARBA00022777"/>
    </source>
</evidence>
<accession>A0ABS6C228</accession>
<dbReference type="Proteomes" id="UP000740830">
    <property type="component" value="Unassembled WGS sequence"/>
</dbReference>
<evidence type="ECO:0000313" key="5">
    <source>
        <dbReference type="Proteomes" id="UP000740830"/>
    </source>
</evidence>
<feature type="domain" description="HipA-like C-terminal" evidence="3">
    <location>
        <begin position="18"/>
        <end position="186"/>
    </location>
</feature>
<protein>
    <submittedName>
        <fullName evidence="4">HipA domain-containing protein</fullName>
    </submittedName>
</protein>